<comment type="caution">
    <text evidence="1">The sequence shown here is derived from an EMBL/GenBank/DDBJ whole genome shotgun (WGS) entry which is preliminary data.</text>
</comment>
<name>A0ABV9S6I4_9PSEU</name>
<evidence type="ECO:0000313" key="2">
    <source>
        <dbReference type="Proteomes" id="UP001595859"/>
    </source>
</evidence>
<dbReference type="EMBL" id="JBHSIS010000010">
    <property type="protein sequence ID" value="MFC4856767.1"/>
    <property type="molecule type" value="Genomic_DNA"/>
</dbReference>
<sequence length="82" mass="9648">MRGDRQPRTLAEVHEMLIHARPARDAEPSEWITFHRSSADVYAQTAKVDVRHRHETTQYAGMEIRRAREIEHRLDPTLDEDS</sequence>
<organism evidence="1 2">
    <name type="scientific">Actinophytocola glycyrrhizae</name>
    <dbReference type="NCBI Taxonomy" id="2044873"/>
    <lineage>
        <taxon>Bacteria</taxon>
        <taxon>Bacillati</taxon>
        <taxon>Actinomycetota</taxon>
        <taxon>Actinomycetes</taxon>
        <taxon>Pseudonocardiales</taxon>
        <taxon>Pseudonocardiaceae</taxon>
    </lineage>
</organism>
<dbReference type="NCBIfam" id="NF041510">
    <property type="entry name" value="AMED_5909_fam"/>
    <property type="match status" value="1"/>
</dbReference>
<dbReference type="Proteomes" id="UP001595859">
    <property type="component" value="Unassembled WGS sequence"/>
</dbReference>
<reference evidence="2" key="1">
    <citation type="journal article" date="2019" name="Int. J. Syst. Evol. Microbiol.">
        <title>The Global Catalogue of Microorganisms (GCM) 10K type strain sequencing project: providing services to taxonomists for standard genome sequencing and annotation.</title>
        <authorList>
            <consortium name="The Broad Institute Genomics Platform"/>
            <consortium name="The Broad Institute Genome Sequencing Center for Infectious Disease"/>
            <person name="Wu L."/>
            <person name="Ma J."/>
        </authorList>
    </citation>
    <scope>NUCLEOTIDE SEQUENCE [LARGE SCALE GENOMIC DNA]</scope>
    <source>
        <strain evidence="2">ZS-22-S1</strain>
    </source>
</reference>
<dbReference type="InterPro" id="IPR048152">
    <property type="entry name" value="AMED_5909-like"/>
</dbReference>
<accession>A0ABV9S6I4</accession>
<proteinExistence type="predicted"/>
<protein>
    <submittedName>
        <fullName evidence="1">AMED_5909 family protein</fullName>
    </submittedName>
</protein>
<keyword evidence="2" id="KW-1185">Reference proteome</keyword>
<gene>
    <name evidence="1" type="ORF">ACFPCV_24945</name>
</gene>
<evidence type="ECO:0000313" key="1">
    <source>
        <dbReference type="EMBL" id="MFC4856767.1"/>
    </source>
</evidence>
<dbReference type="RefSeq" id="WP_378058755.1">
    <property type="nucleotide sequence ID" value="NZ_JBHSIS010000010.1"/>
</dbReference>